<comment type="caution">
    <text evidence="2">The sequence shown here is derived from an EMBL/GenBank/DDBJ whole genome shotgun (WGS) entry which is preliminary data.</text>
</comment>
<dbReference type="PANTHER" id="PTHR47272">
    <property type="entry name" value="DDE_TNP_1_7 DOMAIN-CONTAINING PROTEIN"/>
    <property type="match status" value="1"/>
</dbReference>
<dbReference type="Pfam" id="PF13843">
    <property type="entry name" value="DDE_Tnp_1_7"/>
    <property type="match status" value="1"/>
</dbReference>
<evidence type="ECO:0000313" key="2">
    <source>
        <dbReference type="EMBL" id="KAJ8895427.1"/>
    </source>
</evidence>
<dbReference type="InterPro" id="IPR029526">
    <property type="entry name" value="PGBD"/>
</dbReference>
<protein>
    <recommendedName>
        <fullName evidence="1">PiggyBac transposable element-derived protein domain-containing protein</fullName>
    </recommendedName>
</protein>
<feature type="non-terminal residue" evidence="2">
    <location>
        <position position="204"/>
    </location>
</feature>
<organism evidence="2 3">
    <name type="scientific">Dryococelus australis</name>
    <dbReference type="NCBI Taxonomy" id="614101"/>
    <lineage>
        <taxon>Eukaryota</taxon>
        <taxon>Metazoa</taxon>
        <taxon>Ecdysozoa</taxon>
        <taxon>Arthropoda</taxon>
        <taxon>Hexapoda</taxon>
        <taxon>Insecta</taxon>
        <taxon>Pterygota</taxon>
        <taxon>Neoptera</taxon>
        <taxon>Polyneoptera</taxon>
        <taxon>Phasmatodea</taxon>
        <taxon>Verophasmatodea</taxon>
        <taxon>Anareolatae</taxon>
        <taxon>Phasmatidae</taxon>
        <taxon>Eurycanthinae</taxon>
        <taxon>Dryococelus</taxon>
    </lineage>
</organism>
<accession>A0ABQ9IFI2</accession>
<feature type="domain" description="PiggyBac transposable element-derived protein" evidence="1">
    <location>
        <begin position="21"/>
        <end position="88"/>
    </location>
</feature>
<evidence type="ECO:0000313" key="3">
    <source>
        <dbReference type="Proteomes" id="UP001159363"/>
    </source>
</evidence>
<sequence length="204" mass="23269">MDHCVRSDVQISITKRFANKIVVMVSNKEGIKKDQKEIQVTCPFSVQQYKKNMGGVDILDRLRSLYRISAKTRKWTAKMIMHFFDFAIFPGGGGGGSVEYRKQQSALDILDCFSFRMKYEEFLSFTEQETSTDEDNELEFLILQMHSAKDMYFTCLSSQKFHTKTDAVQAVITTLLEYAVGHARCFCVCCQIGTASCFTTICDS</sequence>
<evidence type="ECO:0000259" key="1">
    <source>
        <dbReference type="Pfam" id="PF13843"/>
    </source>
</evidence>
<dbReference type="Proteomes" id="UP001159363">
    <property type="component" value="Chromosome 1"/>
</dbReference>
<proteinExistence type="predicted"/>
<gene>
    <name evidence="2" type="ORF">PR048_000759</name>
</gene>
<name>A0ABQ9IFI2_9NEOP</name>
<dbReference type="PANTHER" id="PTHR47272:SF2">
    <property type="entry name" value="PIGGYBAC TRANSPOSABLE ELEMENT-DERIVED PROTEIN 3-LIKE"/>
    <property type="match status" value="1"/>
</dbReference>
<dbReference type="EMBL" id="JARBHB010000001">
    <property type="protein sequence ID" value="KAJ8895427.1"/>
    <property type="molecule type" value="Genomic_DNA"/>
</dbReference>
<keyword evidence="3" id="KW-1185">Reference proteome</keyword>
<reference evidence="2 3" key="1">
    <citation type="submission" date="2023-02" db="EMBL/GenBank/DDBJ databases">
        <title>LHISI_Scaffold_Assembly.</title>
        <authorList>
            <person name="Stuart O.P."/>
            <person name="Cleave R."/>
            <person name="Magrath M.J.L."/>
            <person name="Mikheyev A.S."/>
        </authorList>
    </citation>
    <scope>NUCLEOTIDE SEQUENCE [LARGE SCALE GENOMIC DNA]</scope>
    <source>
        <strain evidence="2">Daus_M_001</strain>
        <tissue evidence="2">Leg muscle</tissue>
    </source>
</reference>